<organism evidence="8 9">
    <name type="scientific">Pseudomonas frederiksbergensis</name>
    <dbReference type="NCBI Taxonomy" id="104087"/>
    <lineage>
        <taxon>Bacteria</taxon>
        <taxon>Pseudomonadati</taxon>
        <taxon>Pseudomonadota</taxon>
        <taxon>Gammaproteobacteria</taxon>
        <taxon>Pseudomonadales</taxon>
        <taxon>Pseudomonadaceae</taxon>
        <taxon>Pseudomonas</taxon>
    </lineage>
</organism>
<dbReference type="GO" id="GO:0009421">
    <property type="term" value="C:bacterial-type flagellum filament cap"/>
    <property type="evidence" value="ECO:0007669"/>
    <property type="project" value="InterPro"/>
</dbReference>
<dbReference type="AlphaFoldDB" id="A0A1J0EGU9"/>
<dbReference type="InterPro" id="IPR040026">
    <property type="entry name" value="FliD"/>
</dbReference>
<comment type="function">
    <text evidence="5">Required for morphogenesis and for the elongation of the flagellar filament by facilitating polymerization of the flagellin monomers at the tip of growing filament. Forms a capping structure, which prevents flagellin subunits (transported through the central channel of the flagellum) from leaking out without polymerization at the distal end.</text>
</comment>
<evidence type="ECO:0000256" key="2">
    <source>
        <dbReference type="ARBA" id="ARBA00011255"/>
    </source>
</evidence>
<dbReference type="GO" id="GO:0009424">
    <property type="term" value="C:bacterial-type flagellum hook"/>
    <property type="evidence" value="ECO:0007669"/>
    <property type="project" value="UniProtKB-UniRule"/>
</dbReference>
<evidence type="ECO:0000256" key="4">
    <source>
        <dbReference type="ARBA" id="ARBA00023143"/>
    </source>
</evidence>
<comment type="subcellular location">
    <subcellularLocation>
        <location evidence="5">Secreted</location>
    </subcellularLocation>
    <subcellularLocation>
        <location evidence="5">Bacterial flagellum</location>
    </subcellularLocation>
</comment>
<name>A0A1J0EGU9_9PSED</name>
<dbReference type="InterPro" id="IPR003481">
    <property type="entry name" value="FliD_N"/>
</dbReference>
<comment type="subunit">
    <text evidence="2 5">Homopentamer.</text>
</comment>
<dbReference type="PANTHER" id="PTHR30288">
    <property type="entry name" value="FLAGELLAR CAP/ASSEMBLY PROTEIN FLID"/>
    <property type="match status" value="1"/>
</dbReference>
<keyword evidence="8" id="KW-0282">Flagellum</keyword>
<keyword evidence="4 5" id="KW-0975">Bacterial flagellum</keyword>
<feature type="domain" description="Flagellar hook-associated protein 2 C-terminal" evidence="7">
    <location>
        <begin position="225"/>
        <end position="452"/>
    </location>
</feature>
<dbReference type="Pfam" id="PF02465">
    <property type="entry name" value="FliD_N"/>
    <property type="match status" value="1"/>
</dbReference>
<dbReference type="GO" id="GO:0007155">
    <property type="term" value="P:cell adhesion"/>
    <property type="evidence" value="ECO:0007669"/>
    <property type="project" value="InterPro"/>
</dbReference>
<dbReference type="GO" id="GO:0005576">
    <property type="term" value="C:extracellular region"/>
    <property type="evidence" value="ECO:0007669"/>
    <property type="project" value="UniProtKB-SubCell"/>
</dbReference>
<dbReference type="InterPro" id="IPR010810">
    <property type="entry name" value="Flagellin_hook_IN_motif"/>
</dbReference>
<dbReference type="Proteomes" id="UP000182567">
    <property type="component" value="Chromosome"/>
</dbReference>
<accession>A0A1J0EGU9</accession>
<dbReference type="EMBL" id="CP017886">
    <property type="protein sequence ID" value="APC15341.1"/>
    <property type="molecule type" value="Genomic_DNA"/>
</dbReference>
<sequence>MASPILPGTGLGSGLDIGSIVTALVNSDKAAKQGQITSQTTLNTSKISGVGSLKSALAAYQAAMDKLNSSTSPAFAGFAATSSTPATLTVTSDNTAVNGTYNVKVNNLASGSKVASASFAGGATSAIPTGTLKISQNGTDYNVTIPSGATLQSTRDAINTTLKNQGVTANIVTDSSGSRLVLGSTTTGKGSDLTVSGIAGLEIDGTQVMGATPAPTSAGTIGALAADASLTIDGLTVTSKTNTVNQAVGGLSMTLVAPGTSTVSVATNTTGLQTAVQSFVDAYNTLVKTVTSLTQASADANGKLTVSAALTGDSVPRTLIANIRNQLVTPGPGGQLAVLSQLGITTDQKLGTLNFDSTKFSAAMTTQGLGSQVQTLFTGTNSTNGLLARMGTAIKPYLQTGGILDQRTTSLNKQKNDLSNQQVALDLRVTTMTATLTAKYNAMDLLVGQMKATSTSISSFFTSLNAQKSGG</sequence>
<reference evidence="9" key="1">
    <citation type="submission" date="2016-10" db="EMBL/GenBank/DDBJ databases">
        <title>Pseudomonas frederiksbergensis ERGS4:02 complete genome.</title>
        <authorList>
            <person name="Kumar R."/>
            <person name="Acharya V."/>
            <person name="Singh D."/>
        </authorList>
    </citation>
    <scope>NUCLEOTIDE SEQUENCE [LARGE SCALE GENOMIC DNA]</scope>
    <source>
        <strain evidence="9">ERGS4:02</strain>
    </source>
</reference>
<protein>
    <recommendedName>
        <fullName evidence="5">Flagellar hook-associated protein 2</fullName>
        <shortName evidence="5">HAP2</shortName>
    </recommendedName>
    <alternativeName>
        <fullName evidence="5">Flagellar cap protein</fullName>
    </alternativeName>
</protein>
<dbReference type="RefSeq" id="WP_071551291.1">
    <property type="nucleotide sequence ID" value="NZ_CP017886.1"/>
</dbReference>
<feature type="domain" description="Flagellar hook-associated protein 2 N-terminal" evidence="6">
    <location>
        <begin position="13"/>
        <end position="111"/>
    </location>
</feature>
<proteinExistence type="inferred from homology"/>
<keyword evidence="8" id="KW-0969">Cilium</keyword>
<evidence type="ECO:0000313" key="8">
    <source>
        <dbReference type="EMBL" id="APC15341.1"/>
    </source>
</evidence>
<dbReference type="GO" id="GO:0071973">
    <property type="term" value="P:bacterial-type flagellum-dependent cell motility"/>
    <property type="evidence" value="ECO:0007669"/>
    <property type="project" value="TreeGrafter"/>
</dbReference>
<dbReference type="PANTHER" id="PTHR30288:SF0">
    <property type="entry name" value="FLAGELLAR HOOK-ASSOCIATED PROTEIN 2"/>
    <property type="match status" value="1"/>
</dbReference>
<keyword evidence="8" id="KW-0966">Cell projection</keyword>
<evidence type="ECO:0000259" key="7">
    <source>
        <dbReference type="Pfam" id="PF07195"/>
    </source>
</evidence>
<evidence type="ECO:0000256" key="3">
    <source>
        <dbReference type="ARBA" id="ARBA00023054"/>
    </source>
</evidence>
<dbReference type="GeneID" id="46907819"/>
<comment type="similarity">
    <text evidence="1 5">Belongs to the FliD family.</text>
</comment>
<dbReference type="InterPro" id="IPR010809">
    <property type="entry name" value="FliD_C"/>
</dbReference>
<dbReference type="OrthoDB" id="9810816at2"/>
<keyword evidence="3" id="KW-0175">Coiled coil</keyword>
<evidence type="ECO:0000259" key="6">
    <source>
        <dbReference type="Pfam" id="PF02465"/>
    </source>
</evidence>
<dbReference type="Pfam" id="PF07195">
    <property type="entry name" value="FliD_C"/>
    <property type="match status" value="1"/>
</dbReference>
<gene>
    <name evidence="8" type="ORF">BLL42_06235</name>
</gene>
<keyword evidence="5" id="KW-0964">Secreted</keyword>
<dbReference type="Pfam" id="PF07196">
    <property type="entry name" value="Flagellin_IN"/>
    <property type="match status" value="1"/>
</dbReference>
<evidence type="ECO:0000256" key="1">
    <source>
        <dbReference type="ARBA" id="ARBA00009764"/>
    </source>
</evidence>
<evidence type="ECO:0000256" key="5">
    <source>
        <dbReference type="RuleBase" id="RU362066"/>
    </source>
</evidence>
<evidence type="ECO:0000313" key="9">
    <source>
        <dbReference type="Proteomes" id="UP000182567"/>
    </source>
</evidence>